<dbReference type="InterPro" id="IPR016032">
    <property type="entry name" value="Sig_transdc_resp-reg_C-effctor"/>
</dbReference>
<dbReference type="CDD" id="cd17535">
    <property type="entry name" value="REC_NarL-like"/>
    <property type="match status" value="1"/>
</dbReference>
<evidence type="ECO:0000256" key="4">
    <source>
        <dbReference type="ARBA" id="ARBA00023163"/>
    </source>
</evidence>
<dbReference type="GO" id="GO:0000160">
    <property type="term" value="P:phosphorelay signal transduction system"/>
    <property type="evidence" value="ECO:0007669"/>
    <property type="project" value="InterPro"/>
</dbReference>
<dbReference type="SMART" id="SM00448">
    <property type="entry name" value="REC"/>
    <property type="match status" value="1"/>
</dbReference>
<dbReference type="Pfam" id="PF00072">
    <property type="entry name" value="Response_reg"/>
    <property type="match status" value="1"/>
</dbReference>
<organism evidence="8 9">
    <name type="scientific">Phragmitibacter flavus</name>
    <dbReference type="NCBI Taxonomy" id="2576071"/>
    <lineage>
        <taxon>Bacteria</taxon>
        <taxon>Pseudomonadati</taxon>
        <taxon>Verrucomicrobiota</taxon>
        <taxon>Verrucomicrobiia</taxon>
        <taxon>Verrucomicrobiales</taxon>
        <taxon>Verrucomicrobiaceae</taxon>
        <taxon>Phragmitibacter</taxon>
    </lineage>
</organism>
<evidence type="ECO:0000256" key="2">
    <source>
        <dbReference type="ARBA" id="ARBA00023015"/>
    </source>
</evidence>
<dbReference type="GO" id="GO:0006355">
    <property type="term" value="P:regulation of DNA-templated transcription"/>
    <property type="evidence" value="ECO:0007669"/>
    <property type="project" value="InterPro"/>
</dbReference>
<dbReference type="PROSITE" id="PS50043">
    <property type="entry name" value="HTH_LUXR_2"/>
    <property type="match status" value="1"/>
</dbReference>
<reference evidence="8 9" key="1">
    <citation type="submission" date="2019-05" db="EMBL/GenBank/DDBJ databases">
        <title>Verrucobacter flavum gen. nov., sp. nov. a new member of the family Verrucomicrobiaceae.</title>
        <authorList>
            <person name="Szuroczki S."/>
            <person name="Abbaszade G."/>
            <person name="Szabo A."/>
            <person name="Felfoldi T."/>
            <person name="Schumann P."/>
            <person name="Boka K."/>
            <person name="Keki Z."/>
            <person name="Toumi M."/>
            <person name="Toth E."/>
        </authorList>
    </citation>
    <scope>NUCLEOTIDE SEQUENCE [LARGE SCALE GENOMIC DNA]</scope>
    <source>
        <strain evidence="8 9">MG-N-17</strain>
    </source>
</reference>
<dbReference type="InterPro" id="IPR058245">
    <property type="entry name" value="NreC/VraR/RcsB-like_REC"/>
</dbReference>
<dbReference type="SUPFAM" id="SSF52172">
    <property type="entry name" value="CheY-like"/>
    <property type="match status" value="1"/>
</dbReference>
<gene>
    <name evidence="8" type="ORF">FEM03_18225</name>
</gene>
<evidence type="ECO:0000259" key="6">
    <source>
        <dbReference type="PROSITE" id="PS50043"/>
    </source>
</evidence>
<dbReference type="EMBL" id="VAUV01000014">
    <property type="protein sequence ID" value="TLD69309.1"/>
    <property type="molecule type" value="Genomic_DNA"/>
</dbReference>
<evidence type="ECO:0000256" key="3">
    <source>
        <dbReference type="ARBA" id="ARBA00023125"/>
    </source>
</evidence>
<accession>A0A5R8KCK0</accession>
<evidence type="ECO:0000259" key="7">
    <source>
        <dbReference type="PROSITE" id="PS50110"/>
    </source>
</evidence>
<proteinExistence type="predicted"/>
<dbReference type="Proteomes" id="UP000306196">
    <property type="component" value="Unassembled WGS sequence"/>
</dbReference>
<protein>
    <submittedName>
        <fullName evidence="8">Response regulator transcription factor</fullName>
    </submittedName>
</protein>
<keyword evidence="3" id="KW-0238">DNA-binding</keyword>
<keyword evidence="4" id="KW-0804">Transcription</keyword>
<dbReference type="PANTHER" id="PTHR43214">
    <property type="entry name" value="TWO-COMPONENT RESPONSE REGULATOR"/>
    <property type="match status" value="1"/>
</dbReference>
<dbReference type="GO" id="GO:0003677">
    <property type="term" value="F:DNA binding"/>
    <property type="evidence" value="ECO:0007669"/>
    <property type="project" value="UniProtKB-KW"/>
</dbReference>
<dbReference type="Pfam" id="PF00196">
    <property type="entry name" value="GerE"/>
    <property type="match status" value="1"/>
</dbReference>
<dbReference type="AlphaFoldDB" id="A0A5R8KCK0"/>
<dbReference type="PANTHER" id="PTHR43214:SF41">
    <property type="entry name" value="NITRATE_NITRITE RESPONSE REGULATOR PROTEIN NARP"/>
    <property type="match status" value="1"/>
</dbReference>
<dbReference type="Gene3D" id="3.40.50.2300">
    <property type="match status" value="1"/>
</dbReference>
<dbReference type="InterPro" id="IPR001789">
    <property type="entry name" value="Sig_transdc_resp-reg_receiver"/>
</dbReference>
<feature type="domain" description="Response regulatory" evidence="7">
    <location>
        <begin position="4"/>
        <end position="120"/>
    </location>
</feature>
<evidence type="ECO:0000313" key="9">
    <source>
        <dbReference type="Proteomes" id="UP000306196"/>
    </source>
</evidence>
<name>A0A5R8KCK0_9BACT</name>
<sequence>MKKRVLLVDDHPILRHGLAQLIRAEPDLDVCGGVGSAGEGMEAVALHHPNLVIVDLTLPDRHGLEFIKDMQVMHPGVLLLVLSMHDEYLYAERSLRAGARGYVMKETAADTLVHAARRVLDGGIYLSERMSGHLLEVVTGQRKRSGEDPLVCLTDRELEVLQLIGEGKPTRSIAAQLNVSVRTVDAHRAHIKEKLELPDGSALVRFAVRWVENKVADRE</sequence>
<feature type="modified residue" description="4-aspartylphosphate" evidence="5">
    <location>
        <position position="55"/>
    </location>
</feature>
<dbReference type="PROSITE" id="PS50110">
    <property type="entry name" value="RESPONSE_REGULATORY"/>
    <property type="match status" value="1"/>
</dbReference>
<dbReference type="CDD" id="cd06170">
    <property type="entry name" value="LuxR_C_like"/>
    <property type="match status" value="1"/>
</dbReference>
<comment type="caution">
    <text evidence="8">The sequence shown here is derived from an EMBL/GenBank/DDBJ whole genome shotgun (WGS) entry which is preliminary data.</text>
</comment>
<keyword evidence="1 5" id="KW-0597">Phosphoprotein</keyword>
<evidence type="ECO:0000256" key="1">
    <source>
        <dbReference type="ARBA" id="ARBA00022553"/>
    </source>
</evidence>
<evidence type="ECO:0000256" key="5">
    <source>
        <dbReference type="PROSITE-ProRule" id="PRU00169"/>
    </source>
</evidence>
<dbReference type="InterPro" id="IPR011006">
    <property type="entry name" value="CheY-like_superfamily"/>
</dbReference>
<dbReference type="OrthoDB" id="191163at2"/>
<keyword evidence="9" id="KW-1185">Reference proteome</keyword>
<keyword evidence="2" id="KW-0805">Transcription regulation</keyword>
<dbReference type="SMART" id="SM00421">
    <property type="entry name" value="HTH_LUXR"/>
    <property type="match status" value="1"/>
</dbReference>
<evidence type="ECO:0000313" key="8">
    <source>
        <dbReference type="EMBL" id="TLD69309.1"/>
    </source>
</evidence>
<dbReference type="RefSeq" id="WP_138087724.1">
    <property type="nucleotide sequence ID" value="NZ_VAUV01000014.1"/>
</dbReference>
<dbReference type="PRINTS" id="PR00038">
    <property type="entry name" value="HTHLUXR"/>
</dbReference>
<dbReference type="InterPro" id="IPR000792">
    <property type="entry name" value="Tscrpt_reg_LuxR_C"/>
</dbReference>
<feature type="domain" description="HTH luxR-type" evidence="6">
    <location>
        <begin position="146"/>
        <end position="211"/>
    </location>
</feature>
<dbReference type="PROSITE" id="PS00622">
    <property type="entry name" value="HTH_LUXR_1"/>
    <property type="match status" value="1"/>
</dbReference>
<dbReference type="SUPFAM" id="SSF46894">
    <property type="entry name" value="C-terminal effector domain of the bipartite response regulators"/>
    <property type="match status" value="1"/>
</dbReference>
<dbReference type="InterPro" id="IPR039420">
    <property type="entry name" value="WalR-like"/>
</dbReference>